<dbReference type="OrthoDB" id="185373at2759"/>
<name>A0A871R5U7_DEKBR</name>
<keyword evidence="1" id="KW-0677">Repeat</keyword>
<gene>
    <name evidence="3" type="ORF">BRETT_002067</name>
</gene>
<evidence type="ECO:0000313" key="4">
    <source>
        <dbReference type="Proteomes" id="UP000663131"/>
    </source>
</evidence>
<dbReference type="Gene3D" id="1.25.40.10">
    <property type="entry name" value="Tetratricopeptide repeat domain"/>
    <property type="match status" value="1"/>
</dbReference>
<dbReference type="PANTHER" id="PTHR47941">
    <property type="entry name" value="PENTATRICOPEPTIDE REPEAT-CONTAINING PROTEIN 3, MITOCHONDRIAL"/>
    <property type="match status" value="1"/>
</dbReference>
<dbReference type="InterPro" id="IPR011990">
    <property type="entry name" value="TPR-like_helical_dom_sf"/>
</dbReference>
<evidence type="ECO:0000256" key="1">
    <source>
        <dbReference type="ARBA" id="ARBA00022737"/>
    </source>
</evidence>
<feature type="compositionally biased region" description="Acidic residues" evidence="2">
    <location>
        <begin position="95"/>
        <end position="108"/>
    </location>
</feature>
<dbReference type="KEGG" id="bbrx:BRETT_002067"/>
<protein>
    <submittedName>
        <fullName evidence="3">Uncharacterized protein</fullName>
    </submittedName>
</protein>
<reference evidence="3" key="2">
    <citation type="journal article" name="BMC Genomics">
        <title>New genome assemblies reveal patterns of domestication and adaptation across Brettanomyces (Dekkera) species.</title>
        <authorList>
            <person name="Roach M.J."/>
            <person name="Borneman A.R."/>
        </authorList>
    </citation>
    <scope>NUCLEOTIDE SEQUENCE</scope>
    <source>
        <strain evidence="3">UCD 2041</strain>
    </source>
</reference>
<dbReference type="RefSeq" id="XP_041138396.1">
    <property type="nucleotide sequence ID" value="XM_041280605.1"/>
</dbReference>
<dbReference type="Proteomes" id="UP000663131">
    <property type="component" value="Chromosome 9"/>
</dbReference>
<dbReference type="InterPro" id="IPR013888">
    <property type="entry name" value="RNase_P_Rpm2_mt"/>
</dbReference>
<dbReference type="AlphaFoldDB" id="A0A871R5U7"/>
<evidence type="ECO:0000256" key="2">
    <source>
        <dbReference type="SAM" id="MobiDB-lite"/>
    </source>
</evidence>
<dbReference type="GeneID" id="64573991"/>
<feature type="region of interest" description="Disordered" evidence="2">
    <location>
        <begin position="89"/>
        <end position="118"/>
    </location>
</feature>
<organism evidence="3 4">
    <name type="scientific">Dekkera bruxellensis</name>
    <name type="common">Brettanomyces custersii</name>
    <dbReference type="NCBI Taxonomy" id="5007"/>
    <lineage>
        <taxon>Eukaryota</taxon>
        <taxon>Fungi</taxon>
        <taxon>Dikarya</taxon>
        <taxon>Ascomycota</taxon>
        <taxon>Saccharomycotina</taxon>
        <taxon>Pichiomycetes</taxon>
        <taxon>Pichiales</taxon>
        <taxon>Pichiaceae</taxon>
        <taxon>Brettanomyces</taxon>
    </lineage>
</organism>
<reference evidence="3" key="1">
    <citation type="submission" date="2020-10" db="EMBL/GenBank/DDBJ databases">
        <authorList>
            <person name="Palmer J.M."/>
        </authorList>
    </citation>
    <scope>NUCLEOTIDE SEQUENCE</scope>
    <source>
        <strain evidence="3">UCD 2041</strain>
    </source>
</reference>
<dbReference type="Pfam" id="PF08579">
    <property type="entry name" value="RPM2"/>
    <property type="match status" value="1"/>
</dbReference>
<evidence type="ECO:0000313" key="3">
    <source>
        <dbReference type="EMBL" id="QOU21903.1"/>
    </source>
</evidence>
<accession>A0A871R5U7</accession>
<dbReference type="EMBL" id="CP063137">
    <property type="protein sequence ID" value="QOU21903.1"/>
    <property type="molecule type" value="Genomic_DNA"/>
</dbReference>
<sequence>MVFGTFARLSRYSRACYENVKGGTPFGSRCRGQPFFNPSYRNPDDLVLLDEVGHRKESQNKTNYSKYSTVLPSLTVTKNYVIFDPYNRRKKKDQDEDEDETADLDDGPTDGNGNRISRRANLQRIMLKRVNHSLNRNSHLKISIESMNAAYTTLGIRRSSSNAIKRVVVATEGICPDYKTAMNGQQRAFSTSTTDLAKLKEEMEKLKLSEEPQGIKFMMEIEKPGEEEDEEEKEVADDVEQKVNAQTAGDFSPQTYSDEEIIDNMMAVGKVNEVLSVYLRLRSNNIVPSIKVYNKVMESIRLRETDETMEQKLTNLLNVYSDMLSNSIKPDNISYELVIKSLVEGSLHTYQMAQFKEGGDFLKIALELFFISHNNESAIMFKDRSIYRELLECLNCYQMVTSTDIKTLYEILKNRMAGDNTLLLSFYLQLIRFASLKRDFDSVQLLYNELRSEIDDQQLKNSQYRIYCSLIEAMNFCGEIQRSSIMLDQIIKNMDSRTARHSQEDISALISSFLKSQAWIDPYKAYDTFLKFNRVDWMPDFTVEALSNLFASFLVRNDLKMASKVYDYDVIREDFDRSIDSLPTKLENNFLLVHQSFDKYVDLLIVSGDKNLLLKVVREILLKKSLVLSDPVLVRLLDYLEQEGYYELANKFIIDQGSKKNEKRDVTLNNYLSLIVDFIKPEQIKDICDTKYFKKTVEQYRLTRDNAYGLMTVFKNITSKLSPNELRLKFAYYTKVLNYEFDDAANFYVNLPDEVRNFKERLSTLCGELSA</sequence>
<proteinExistence type="predicted"/>